<reference evidence="2" key="1">
    <citation type="submission" date="2022-12" db="EMBL/GenBank/DDBJ databases">
        <authorList>
            <person name="Petersen C."/>
        </authorList>
    </citation>
    <scope>NUCLEOTIDE SEQUENCE</scope>
    <source>
        <strain evidence="2">IBT 29677</strain>
    </source>
</reference>
<name>A0A9X0BAN2_9EURO</name>
<protein>
    <submittedName>
        <fullName evidence="2">Uncharacterized protein</fullName>
    </submittedName>
</protein>
<feature type="region of interest" description="Disordered" evidence="1">
    <location>
        <begin position="159"/>
        <end position="312"/>
    </location>
</feature>
<comment type="caution">
    <text evidence="2">The sequence shown here is derived from an EMBL/GenBank/DDBJ whole genome shotgun (WGS) entry which is preliminary data.</text>
</comment>
<gene>
    <name evidence="2" type="ORF">N7509_006078</name>
</gene>
<accession>A0A9X0BAN2</accession>
<reference evidence="2" key="2">
    <citation type="journal article" date="2023" name="IMA Fungus">
        <title>Comparative genomic study of the Penicillium genus elucidates a diverse pangenome and 15 lateral gene transfer events.</title>
        <authorList>
            <person name="Petersen C."/>
            <person name="Sorensen T."/>
            <person name="Nielsen M.R."/>
            <person name="Sondergaard T.E."/>
            <person name="Sorensen J.L."/>
            <person name="Fitzpatrick D.A."/>
            <person name="Frisvad J.C."/>
            <person name="Nielsen K.L."/>
        </authorList>
    </citation>
    <scope>NUCLEOTIDE SEQUENCE</scope>
    <source>
        <strain evidence="2">IBT 29677</strain>
    </source>
</reference>
<feature type="compositionally biased region" description="Basic and acidic residues" evidence="1">
    <location>
        <begin position="200"/>
        <end position="212"/>
    </location>
</feature>
<dbReference type="OrthoDB" id="5374569at2759"/>
<sequence>MRYRIADLKFFSSSTEQSKCINILKGEPSPDSNVLNRHTNPLGYAPGRITADGIDRPTDGRTAMPKELQIKKNAEALATRQQAAFQPMDVKDEEKYESDEDDVNLFAGTHFHQLITTKKSIWSLTGVFGMKIKSSTRAAAGFGPPASLTLNRGRTAISQPHPLQETMRSHESSGAVTESSDEDDLDGPAYRGPASTMAAETKRAEAKRETSRIQRTTSSKKDTQTDATRTTVEKRKLSPVQQSKKPTLGFKSRMQSLFDDLDELPEPPESNTSISDKKKGHSSASKTPERSPAENNLGSKKSRSHNVPTFLL</sequence>
<proteinExistence type="predicted"/>
<dbReference type="GeneID" id="81369695"/>
<dbReference type="AlphaFoldDB" id="A0A9X0BAN2"/>
<evidence type="ECO:0000313" key="3">
    <source>
        <dbReference type="Proteomes" id="UP001147747"/>
    </source>
</evidence>
<keyword evidence="3" id="KW-1185">Reference proteome</keyword>
<dbReference type="RefSeq" id="XP_056490017.1">
    <property type="nucleotide sequence ID" value="XM_056630715.1"/>
</dbReference>
<organism evidence="2 3">
    <name type="scientific">Penicillium cosmopolitanum</name>
    <dbReference type="NCBI Taxonomy" id="1131564"/>
    <lineage>
        <taxon>Eukaryota</taxon>
        <taxon>Fungi</taxon>
        <taxon>Dikarya</taxon>
        <taxon>Ascomycota</taxon>
        <taxon>Pezizomycotina</taxon>
        <taxon>Eurotiomycetes</taxon>
        <taxon>Eurotiomycetidae</taxon>
        <taxon>Eurotiales</taxon>
        <taxon>Aspergillaceae</taxon>
        <taxon>Penicillium</taxon>
    </lineage>
</organism>
<dbReference type="EMBL" id="JAPZBU010000006">
    <property type="protein sequence ID" value="KAJ5397965.1"/>
    <property type="molecule type" value="Genomic_DNA"/>
</dbReference>
<evidence type="ECO:0000256" key="1">
    <source>
        <dbReference type="SAM" id="MobiDB-lite"/>
    </source>
</evidence>
<dbReference type="Proteomes" id="UP001147747">
    <property type="component" value="Unassembled WGS sequence"/>
</dbReference>
<evidence type="ECO:0000313" key="2">
    <source>
        <dbReference type="EMBL" id="KAJ5397965.1"/>
    </source>
</evidence>